<feature type="region of interest" description="Disordered" evidence="1">
    <location>
        <begin position="1"/>
        <end position="25"/>
    </location>
</feature>
<keyword evidence="3" id="KW-1185">Reference proteome</keyword>
<dbReference type="HOGENOM" id="CLU_744165_0_0_1"/>
<evidence type="ECO:0000313" key="2">
    <source>
        <dbReference type="EMBL" id="KIP10787.1"/>
    </source>
</evidence>
<protein>
    <submittedName>
        <fullName evidence="2">Uncharacterized protein</fullName>
    </submittedName>
</protein>
<name>A0A0C3SCC8_PHLG1</name>
<feature type="compositionally biased region" description="Basic residues" evidence="1">
    <location>
        <begin position="1"/>
        <end position="16"/>
    </location>
</feature>
<dbReference type="OrthoDB" id="2570975at2759"/>
<sequence>MPGRKLRFATRRRRDRGSRPYTSTQPSSVWRLYEARVRRRRRARTIRRYVYDRPHRLEEDASQYWDTWQHVPIIIPKYKVSGLDSSSVYALQPSLKGIRLHDLRNALWKSSCEYKCWHPVVQILASKPRTHLSRHLEMVLDDYALTTAPSHYIALYPTASVGPYRSPNERDKISIIPVHAFILALFCSKIRSYPSSARIVTPGGWHQASSTHASHPTDTQYHTLRLPVLPIPLPDPSSFMTLLQYFYTGSLPSFCVNAAPYLLNLPAGFARGQGDDKSASYMRSLSHALAESYTRPLLRCFWKRLWWMSWNLVALGVSDQRLWDVLHTQTACLSRAVALQSDERGLPPAVKSRVRGERKHDLKSPFVLAVPA</sequence>
<reference evidence="2 3" key="1">
    <citation type="journal article" date="2014" name="PLoS Genet.">
        <title>Analysis of the Phlebiopsis gigantea genome, transcriptome and secretome provides insight into its pioneer colonization strategies of wood.</title>
        <authorList>
            <person name="Hori C."/>
            <person name="Ishida T."/>
            <person name="Igarashi K."/>
            <person name="Samejima M."/>
            <person name="Suzuki H."/>
            <person name="Master E."/>
            <person name="Ferreira P."/>
            <person name="Ruiz-Duenas F.J."/>
            <person name="Held B."/>
            <person name="Canessa P."/>
            <person name="Larrondo L.F."/>
            <person name="Schmoll M."/>
            <person name="Druzhinina I.S."/>
            <person name="Kubicek C.P."/>
            <person name="Gaskell J.A."/>
            <person name="Kersten P."/>
            <person name="St John F."/>
            <person name="Glasner J."/>
            <person name="Sabat G."/>
            <person name="Splinter BonDurant S."/>
            <person name="Syed K."/>
            <person name="Yadav J."/>
            <person name="Mgbeahuruike A.C."/>
            <person name="Kovalchuk A."/>
            <person name="Asiegbu F.O."/>
            <person name="Lackner G."/>
            <person name="Hoffmeister D."/>
            <person name="Rencoret J."/>
            <person name="Gutierrez A."/>
            <person name="Sun H."/>
            <person name="Lindquist E."/>
            <person name="Barry K."/>
            <person name="Riley R."/>
            <person name="Grigoriev I.V."/>
            <person name="Henrissat B."/>
            <person name="Kues U."/>
            <person name="Berka R.M."/>
            <person name="Martinez A.T."/>
            <person name="Covert S.F."/>
            <person name="Blanchette R.A."/>
            <person name="Cullen D."/>
        </authorList>
    </citation>
    <scope>NUCLEOTIDE SEQUENCE [LARGE SCALE GENOMIC DNA]</scope>
    <source>
        <strain evidence="2 3">11061_1 CR5-6</strain>
    </source>
</reference>
<accession>A0A0C3SCC8</accession>
<proteinExistence type="predicted"/>
<gene>
    <name evidence="2" type="ORF">PHLGIDRAFT_197551</name>
</gene>
<evidence type="ECO:0000256" key="1">
    <source>
        <dbReference type="SAM" id="MobiDB-lite"/>
    </source>
</evidence>
<organism evidence="2 3">
    <name type="scientific">Phlebiopsis gigantea (strain 11061_1 CR5-6)</name>
    <name type="common">White-rot fungus</name>
    <name type="synonym">Peniophora gigantea</name>
    <dbReference type="NCBI Taxonomy" id="745531"/>
    <lineage>
        <taxon>Eukaryota</taxon>
        <taxon>Fungi</taxon>
        <taxon>Dikarya</taxon>
        <taxon>Basidiomycota</taxon>
        <taxon>Agaricomycotina</taxon>
        <taxon>Agaricomycetes</taxon>
        <taxon>Polyporales</taxon>
        <taxon>Phanerochaetaceae</taxon>
        <taxon>Phlebiopsis</taxon>
    </lineage>
</organism>
<dbReference type="AlphaFoldDB" id="A0A0C3SCC8"/>
<dbReference type="Proteomes" id="UP000053257">
    <property type="component" value="Unassembled WGS sequence"/>
</dbReference>
<evidence type="ECO:0000313" key="3">
    <source>
        <dbReference type="Proteomes" id="UP000053257"/>
    </source>
</evidence>
<dbReference type="EMBL" id="KN840451">
    <property type="protein sequence ID" value="KIP10787.1"/>
    <property type="molecule type" value="Genomic_DNA"/>
</dbReference>